<dbReference type="OrthoDB" id="3363286at2759"/>
<feature type="region of interest" description="Disordered" evidence="1">
    <location>
        <begin position="369"/>
        <end position="415"/>
    </location>
</feature>
<feature type="region of interest" description="Disordered" evidence="1">
    <location>
        <begin position="212"/>
        <end position="247"/>
    </location>
</feature>
<feature type="region of interest" description="Disordered" evidence="1">
    <location>
        <begin position="39"/>
        <end position="62"/>
    </location>
</feature>
<dbReference type="STRING" id="2060906.A0A0H1B7Q0"/>
<proteinExistence type="predicted"/>
<feature type="compositionally biased region" description="Polar residues" evidence="1">
    <location>
        <begin position="84"/>
        <end position="97"/>
    </location>
</feature>
<feature type="compositionally biased region" description="Pro residues" evidence="1">
    <location>
        <begin position="234"/>
        <end position="244"/>
    </location>
</feature>
<comment type="caution">
    <text evidence="2">The sequence shown here is derived from an EMBL/GenBank/DDBJ whole genome shotgun (WGS) entry which is preliminary data.</text>
</comment>
<protein>
    <submittedName>
        <fullName evidence="2">Uncharacterized protein</fullName>
    </submittedName>
</protein>
<keyword evidence="3" id="KW-1185">Reference proteome</keyword>
<feature type="region of interest" description="Disordered" evidence="1">
    <location>
        <begin position="82"/>
        <end position="131"/>
    </location>
</feature>
<organism evidence="2 3">
    <name type="scientific">Blastomyces silverae</name>
    <dbReference type="NCBI Taxonomy" id="2060906"/>
    <lineage>
        <taxon>Eukaryota</taxon>
        <taxon>Fungi</taxon>
        <taxon>Dikarya</taxon>
        <taxon>Ascomycota</taxon>
        <taxon>Pezizomycotina</taxon>
        <taxon>Eurotiomycetes</taxon>
        <taxon>Eurotiomycetidae</taxon>
        <taxon>Onygenales</taxon>
        <taxon>Ajellomycetaceae</taxon>
        <taxon>Blastomyces</taxon>
    </lineage>
</organism>
<sequence length="495" mass="56110">MTTRCPYRHISYASWRLKAFHRLAIEMTATLPARRSFMTSSSCHFPRPNPNQKKRHGNPRRRRIQELSKLESLRAEISGLANELKSNPQTAQSSSPATPIEGEESIPDLPIQPEDIPHTHARPSDFLPKSPIVVRLEQRGSKLKPRAGKQENDRLKYNPWAQILASSVRMCVATGARIPDRLLGDWGLVQHPETKRPWILPVDLVKEELRRVSAKSMPAPSSETRDDVPEDDPVPPPPPPPPRSRFPTFHMTNSAEMLDAISKMKGTQPGRLIPSNWKAPKGPLQKKSSYVFRKDMPDYYLARMRERAMAWLKRAKGLRLLGEELGDWTVLDTGMEDIGEEGLKESLQKLGDLEHVAWGAVFISRRAGREDTDNFPPREESAAEEDNPNIPSTSEVESTDESRSPEAPIAPEVRSESAKAFPELPNYVALPTIGSIVPVFDLTTLLTEEQLKDLHHHADIFQHPAIFYRPGERAPPSMISWLWNLKLYMMKYDRP</sequence>
<feature type="compositionally biased region" description="Basic residues" evidence="1">
    <location>
        <begin position="52"/>
        <end position="62"/>
    </location>
</feature>
<dbReference type="AlphaFoldDB" id="A0A0H1B7Q0"/>
<evidence type="ECO:0000313" key="2">
    <source>
        <dbReference type="EMBL" id="KLJ07405.1"/>
    </source>
</evidence>
<dbReference type="EMBL" id="LDEV01002832">
    <property type="protein sequence ID" value="KLJ07405.1"/>
    <property type="molecule type" value="Genomic_DNA"/>
</dbReference>
<gene>
    <name evidence="2" type="ORF">EMPG_17135</name>
</gene>
<evidence type="ECO:0000313" key="3">
    <source>
        <dbReference type="Proteomes" id="UP000053573"/>
    </source>
</evidence>
<accession>A0A0H1B7Q0</accession>
<dbReference type="Proteomes" id="UP000053573">
    <property type="component" value="Unassembled WGS sequence"/>
</dbReference>
<name>A0A0H1B7Q0_9EURO</name>
<evidence type="ECO:0000256" key="1">
    <source>
        <dbReference type="SAM" id="MobiDB-lite"/>
    </source>
</evidence>
<reference evidence="3" key="1">
    <citation type="journal article" date="2015" name="PLoS Genet.">
        <title>The dynamic genome and transcriptome of the human fungal pathogen Blastomyces and close relative Emmonsia.</title>
        <authorList>
            <person name="Munoz J.F."/>
            <person name="Gauthier G.M."/>
            <person name="Desjardins C.A."/>
            <person name="Gallo J.E."/>
            <person name="Holder J."/>
            <person name="Sullivan T.D."/>
            <person name="Marty A.J."/>
            <person name="Carmen J.C."/>
            <person name="Chen Z."/>
            <person name="Ding L."/>
            <person name="Gujja S."/>
            <person name="Magrini V."/>
            <person name="Misas E."/>
            <person name="Mitreva M."/>
            <person name="Priest M."/>
            <person name="Saif S."/>
            <person name="Whiston E.A."/>
            <person name="Young S."/>
            <person name="Zeng Q."/>
            <person name="Goldman W.E."/>
            <person name="Mardis E.R."/>
            <person name="Taylor J.W."/>
            <person name="McEwen J.G."/>
            <person name="Clay O.K."/>
            <person name="Klein B.S."/>
            <person name="Cuomo C.A."/>
        </authorList>
    </citation>
    <scope>NUCLEOTIDE SEQUENCE [LARGE SCALE GENOMIC DNA]</scope>
    <source>
        <strain evidence="3">UAMH 139</strain>
    </source>
</reference>
<feature type="compositionally biased region" description="Basic and acidic residues" evidence="1">
    <location>
        <begin position="369"/>
        <end position="381"/>
    </location>
</feature>